<keyword evidence="2" id="KW-0238">DNA-binding</keyword>
<keyword evidence="1" id="KW-0805">Transcription regulation</keyword>
<evidence type="ECO:0000313" key="7">
    <source>
        <dbReference type="Proteomes" id="UP000825799"/>
    </source>
</evidence>
<protein>
    <submittedName>
        <fullName evidence="6">IclR family transcriptional regulator</fullName>
    </submittedName>
</protein>
<dbReference type="InterPro" id="IPR036388">
    <property type="entry name" value="WH-like_DNA-bd_sf"/>
</dbReference>
<evidence type="ECO:0000256" key="2">
    <source>
        <dbReference type="ARBA" id="ARBA00023125"/>
    </source>
</evidence>
<keyword evidence="7" id="KW-1185">Reference proteome</keyword>
<dbReference type="Gene3D" id="1.10.10.10">
    <property type="entry name" value="Winged helix-like DNA-binding domain superfamily/Winged helix DNA-binding domain"/>
    <property type="match status" value="1"/>
</dbReference>
<evidence type="ECO:0000256" key="3">
    <source>
        <dbReference type="ARBA" id="ARBA00023163"/>
    </source>
</evidence>
<proteinExistence type="predicted"/>
<evidence type="ECO:0000313" key="6">
    <source>
        <dbReference type="EMBL" id="QYO75207.1"/>
    </source>
</evidence>
<dbReference type="SUPFAM" id="SSF46785">
    <property type="entry name" value="Winged helix' DNA-binding domain"/>
    <property type="match status" value="1"/>
</dbReference>
<keyword evidence="3" id="KW-0804">Transcription</keyword>
<feature type="domain" description="IclR-ED" evidence="5">
    <location>
        <begin position="81"/>
        <end position="264"/>
    </location>
</feature>
<evidence type="ECO:0000256" key="1">
    <source>
        <dbReference type="ARBA" id="ARBA00023015"/>
    </source>
</evidence>
<dbReference type="InterPro" id="IPR005471">
    <property type="entry name" value="Tscrpt_reg_IclR_N"/>
</dbReference>
<dbReference type="SUPFAM" id="SSF55781">
    <property type="entry name" value="GAF domain-like"/>
    <property type="match status" value="1"/>
</dbReference>
<dbReference type="PROSITE" id="PS51077">
    <property type="entry name" value="HTH_ICLR"/>
    <property type="match status" value="1"/>
</dbReference>
<dbReference type="Gene3D" id="3.30.450.40">
    <property type="match status" value="1"/>
</dbReference>
<reference evidence="6 7" key="1">
    <citation type="submission" date="2021-08" db="EMBL/GenBank/DDBJ databases">
        <title>Devosia salina sp. nov., isolated from the South China Sea sediment.</title>
        <authorList>
            <person name="Zhou Z."/>
        </authorList>
    </citation>
    <scope>NUCLEOTIDE SEQUENCE [LARGE SCALE GENOMIC DNA]</scope>
    <source>
        <strain evidence="6 7">SCS-3</strain>
    </source>
</reference>
<feature type="domain" description="HTH iclR-type" evidence="4">
    <location>
        <begin position="18"/>
        <end position="80"/>
    </location>
</feature>
<dbReference type="Pfam" id="PF01614">
    <property type="entry name" value="IclR_C"/>
    <property type="match status" value="1"/>
</dbReference>
<evidence type="ECO:0000259" key="5">
    <source>
        <dbReference type="PROSITE" id="PS51078"/>
    </source>
</evidence>
<dbReference type="SMART" id="SM00346">
    <property type="entry name" value="HTH_ICLR"/>
    <property type="match status" value="1"/>
</dbReference>
<dbReference type="Pfam" id="PF09339">
    <property type="entry name" value="HTH_IclR"/>
    <property type="match status" value="1"/>
</dbReference>
<evidence type="ECO:0000259" key="4">
    <source>
        <dbReference type="PROSITE" id="PS51077"/>
    </source>
</evidence>
<dbReference type="PANTHER" id="PTHR30136:SF24">
    <property type="entry name" value="HTH-TYPE TRANSCRIPTIONAL REPRESSOR ALLR"/>
    <property type="match status" value="1"/>
</dbReference>
<gene>
    <name evidence="6" type="ORF">K1X15_11115</name>
</gene>
<dbReference type="RefSeq" id="WP_220303671.1">
    <property type="nucleotide sequence ID" value="NZ_CP080590.1"/>
</dbReference>
<accession>A0ABX8W928</accession>
<dbReference type="InterPro" id="IPR050707">
    <property type="entry name" value="HTH_MetabolicPath_Reg"/>
</dbReference>
<dbReference type="Proteomes" id="UP000825799">
    <property type="component" value="Chromosome"/>
</dbReference>
<dbReference type="PANTHER" id="PTHR30136">
    <property type="entry name" value="HELIX-TURN-HELIX TRANSCRIPTIONAL REGULATOR, ICLR FAMILY"/>
    <property type="match status" value="1"/>
</dbReference>
<dbReference type="InterPro" id="IPR014757">
    <property type="entry name" value="Tscrpt_reg_IclR_C"/>
</dbReference>
<organism evidence="6 7">
    <name type="scientific">Devosia salina</name>
    <dbReference type="NCBI Taxonomy" id="2860336"/>
    <lineage>
        <taxon>Bacteria</taxon>
        <taxon>Pseudomonadati</taxon>
        <taxon>Pseudomonadota</taxon>
        <taxon>Alphaproteobacteria</taxon>
        <taxon>Hyphomicrobiales</taxon>
        <taxon>Devosiaceae</taxon>
        <taxon>Devosia</taxon>
    </lineage>
</organism>
<dbReference type="PROSITE" id="PS51078">
    <property type="entry name" value="ICLR_ED"/>
    <property type="match status" value="1"/>
</dbReference>
<name>A0ABX8W928_9HYPH</name>
<dbReference type="InterPro" id="IPR036390">
    <property type="entry name" value="WH_DNA-bd_sf"/>
</dbReference>
<dbReference type="EMBL" id="CP080590">
    <property type="protein sequence ID" value="QYO75207.1"/>
    <property type="molecule type" value="Genomic_DNA"/>
</dbReference>
<sequence>MRSIIPPKSTDADRSDRVRSVERALSLLEVLGEREEGFRLTDLATETGLSHSTVHRLLTTLEARRFVEFDRTDNVWHVGRQAFVVGSAFVRQRNFVASALPFLRRLRDQTRETTNLGVIDDGEVVVLTQVESREIMRAITRVGGRVPMVTSGMGKAILATYAPADISAIIEARGLMKRTPQSLARAADLRAELEIIRAQGYAVDNEEFMSGLRCIGAVVYNHQAEAQCAISVSGLSGRVTQDRIASLGTLLKATARELTIALGGVEPSQVSSPAV</sequence>
<dbReference type="InterPro" id="IPR029016">
    <property type="entry name" value="GAF-like_dom_sf"/>
</dbReference>